<accession>A0A1D1W0A3</accession>
<organism evidence="1 2">
    <name type="scientific">Ramazzottius varieornatus</name>
    <name type="common">Water bear</name>
    <name type="synonym">Tardigrade</name>
    <dbReference type="NCBI Taxonomy" id="947166"/>
    <lineage>
        <taxon>Eukaryota</taxon>
        <taxon>Metazoa</taxon>
        <taxon>Ecdysozoa</taxon>
        <taxon>Tardigrada</taxon>
        <taxon>Eutardigrada</taxon>
        <taxon>Parachela</taxon>
        <taxon>Hypsibioidea</taxon>
        <taxon>Ramazzottiidae</taxon>
        <taxon>Ramazzottius</taxon>
    </lineage>
</organism>
<sequence>MTSSHGPTFCLTTHRDLKALRPDKATVTRVLPPIPSRLPLLVAQCVHATDAATPTILCPLARDGCYPGLPYQQPFVPRYPYPDRGYGYQTPPFCVAAGSSDQATGYGFPQAPFGWSNPQKPFSVSYDTKKQSKRVSPIAEVCQPYNLGYCEGPGCLDGRLHLCNVCFSREHSVDNTGVNPHPGQ</sequence>
<dbReference type="EMBL" id="BDGG01000014">
    <property type="protein sequence ID" value="GAV06831.1"/>
    <property type="molecule type" value="Genomic_DNA"/>
</dbReference>
<name>A0A1D1W0A3_RAMVA</name>
<protein>
    <submittedName>
        <fullName evidence="1">Uncharacterized protein</fullName>
    </submittedName>
</protein>
<proteinExistence type="predicted"/>
<keyword evidence="2" id="KW-1185">Reference proteome</keyword>
<evidence type="ECO:0000313" key="2">
    <source>
        <dbReference type="Proteomes" id="UP000186922"/>
    </source>
</evidence>
<reference evidence="1 2" key="1">
    <citation type="journal article" date="2016" name="Nat. Commun.">
        <title>Extremotolerant tardigrade genome and improved radiotolerance of human cultured cells by tardigrade-unique protein.</title>
        <authorList>
            <person name="Hashimoto T."/>
            <person name="Horikawa D.D."/>
            <person name="Saito Y."/>
            <person name="Kuwahara H."/>
            <person name="Kozuka-Hata H."/>
            <person name="Shin-I T."/>
            <person name="Minakuchi Y."/>
            <person name="Ohishi K."/>
            <person name="Motoyama A."/>
            <person name="Aizu T."/>
            <person name="Enomoto A."/>
            <person name="Kondo K."/>
            <person name="Tanaka S."/>
            <person name="Hara Y."/>
            <person name="Koshikawa S."/>
            <person name="Sagara H."/>
            <person name="Miura T."/>
            <person name="Yokobori S."/>
            <person name="Miyagawa K."/>
            <person name="Suzuki Y."/>
            <person name="Kubo T."/>
            <person name="Oyama M."/>
            <person name="Kohara Y."/>
            <person name="Fujiyama A."/>
            <person name="Arakawa K."/>
            <person name="Katayama T."/>
            <person name="Toyoda A."/>
            <person name="Kunieda T."/>
        </authorList>
    </citation>
    <scope>NUCLEOTIDE SEQUENCE [LARGE SCALE GENOMIC DNA]</scope>
    <source>
        <strain evidence="1 2">YOKOZUNA-1</strain>
    </source>
</reference>
<gene>
    <name evidence="1" type="primary">RvY_16752-1</name>
    <name evidence="1" type="synonym">RvY_16752.1</name>
    <name evidence="1" type="ORF">RvY_16752</name>
</gene>
<dbReference type="Proteomes" id="UP000186922">
    <property type="component" value="Unassembled WGS sequence"/>
</dbReference>
<dbReference type="AlphaFoldDB" id="A0A1D1W0A3"/>
<evidence type="ECO:0000313" key="1">
    <source>
        <dbReference type="EMBL" id="GAV06831.1"/>
    </source>
</evidence>
<comment type="caution">
    <text evidence="1">The sequence shown here is derived from an EMBL/GenBank/DDBJ whole genome shotgun (WGS) entry which is preliminary data.</text>
</comment>